<dbReference type="EMBL" id="JBITGY010000002">
    <property type="protein sequence ID" value="MFI6497240.1"/>
    <property type="molecule type" value="Genomic_DNA"/>
</dbReference>
<comment type="caution">
    <text evidence="2">The sequence shown here is derived from an EMBL/GenBank/DDBJ whole genome shotgun (WGS) entry which is preliminary data.</text>
</comment>
<reference evidence="2 3" key="1">
    <citation type="submission" date="2024-10" db="EMBL/GenBank/DDBJ databases">
        <title>The Natural Products Discovery Center: Release of the First 8490 Sequenced Strains for Exploring Actinobacteria Biosynthetic Diversity.</title>
        <authorList>
            <person name="Kalkreuter E."/>
            <person name="Kautsar S.A."/>
            <person name="Yang D."/>
            <person name="Bader C.D."/>
            <person name="Teijaro C.N."/>
            <person name="Fluegel L."/>
            <person name="Davis C.M."/>
            <person name="Simpson J.R."/>
            <person name="Lauterbach L."/>
            <person name="Steele A.D."/>
            <person name="Gui C."/>
            <person name="Meng S."/>
            <person name="Li G."/>
            <person name="Viehrig K."/>
            <person name="Ye F."/>
            <person name="Su P."/>
            <person name="Kiefer A.F."/>
            <person name="Nichols A."/>
            <person name="Cepeda A.J."/>
            <person name="Yan W."/>
            <person name="Fan B."/>
            <person name="Jiang Y."/>
            <person name="Adhikari A."/>
            <person name="Zheng C.-J."/>
            <person name="Schuster L."/>
            <person name="Cowan T.M."/>
            <person name="Smanski M.J."/>
            <person name="Chevrette M.G."/>
            <person name="De Carvalho L.P.S."/>
            <person name="Shen B."/>
        </authorList>
    </citation>
    <scope>NUCLEOTIDE SEQUENCE [LARGE SCALE GENOMIC DNA]</scope>
    <source>
        <strain evidence="2 3">NPDC050545</strain>
    </source>
</reference>
<name>A0ABW7YNQ9_9ACTN</name>
<evidence type="ECO:0000313" key="3">
    <source>
        <dbReference type="Proteomes" id="UP001612741"/>
    </source>
</evidence>
<gene>
    <name evidence="2" type="ORF">ACIBG2_07655</name>
</gene>
<keyword evidence="3" id="KW-1185">Reference proteome</keyword>
<dbReference type="Gene3D" id="3.40.50.720">
    <property type="entry name" value="NAD(P)-binding Rossmann-like Domain"/>
    <property type="match status" value="1"/>
</dbReference>
<dbReference type="Proteomes" id="UP001612741">
    <property type="component" value="Unassembled WGS sequence"/>
</dbReference>
<dbReference type="InterPro" id="IPR036291">
    <property type="entry name" value="NAD(P)-bd_dom_sf"/>
</dbReference>
<proteinExistence type="predicted"/>
<dbReference type="SUPFAM" id="SSF51735">
    <property type="entry name" value="NAD(P)-binding Rossmann-fold domains"/>
    <property type="match status" value="1"/>
</dbReference>
<organism evidence="2 3">
    <name type="scientific">Nonomuraea typhae</name>
    <dbReference type="NCBI Taxonomy" id="2603600"/>
    <lineage>
        <taxon>Bacteria</taxon>
        <taxon>Bacillati</taxon>
        <taxon>Actinomycetota</taxon>
        <taxon>Actinomycetes</taxon>
        <taxon>Streptosporangiales</taxon>
        <taxon>Streptosporangiaceae</taxon>
        <taxon>Nonomuraea</taxon>
    </lineage>
</organism>
<evidence type="ECO:0000313" key="2">
    <source>
        <dbReference type="EMBL" id="MFI6497240.1"/>
    </source>
</evidence>
<protein>
    <submittedName>
        <fullName evidence="2">NAD-dependent epimerase/dehydratase family protein</fullName>
    </submittedName>
</protein>
<sequence length="284" mass="30771">MNEICVIGGSRYFGRRLIQILRDRGAHVTVVNRGSTPAPGGVTHLKADRGDERALREALGERTFDAVVDQVCYTPLQAAAALRVFEGRTRRYVMTSTVEVYSGLEGAGPYREGAVPAQTWRVRPDLPWHDARFLGDHYGEGKRQAEAVLARAGFGVAVVRTAHVLGGDDFTGRLAHYVRRVRAGEPVAVHADPRPASFIRDREIAAFLAWAALASFTGPVNACSHGTLDVRELCAAIGRPVFTAGASPYSFERDYTMDNGRAGALGFTFSDVRDWLPGVVAACA</sequence>
<accession>A0ABW7YNQ9</accession>
<feature type="domain" description="NAD-dependent epimerase/dehydratase" evidence="1">
    <location>
        <begin position="4"/>
        <end position="188"/>
    </location>
</feature>
<evidence type="ECO:0000259" key="1">
    <source>
        <dbReference type="Pfam" id="PF01370"/>
    </source>
</evidence>
<dbReference type="RefSeq" id="WP_397079939.1">
    <property type="nucleotide sequence ID" value="NZ_JBITGY010000002.1"/>
</dbReference>
<dbReference type="Pfam" id="PF01370">
    <property type="entry name" value="Epimerase"/>
    <property type="match status" value="1"/>
</dbReference>
<dbReference type="InterPro" id="IPR001509">
    <property type="entry name" value="Epimerase_deHydtase"/>
</dbReference>